<dbReference type="RefSeq" id="WP_111471324.1">
    <property type="nucleotide sequence ID" value="NZ_QLIX01000016.1"/>
</dbReference>
<dbReference type="Proteomes" id="UP000249065">
    <property type="component" value="Unassembled WGS sequence"/>
</dbReference>
<reference evidence="2" key="1">
    <citation type="submission" date="2018-06" db="EMBL/GenBank/DDBJ databases">
        <authorList>
            <person name="Khan S.A."/>
        </authorList>
    </citation>
    <scope>NUCLEOTIDE SEQUENCE [LARGE SCALE GENOMIC DNA]</scope>
    <source>
        <strain evidence="2">DB-1506</strain>
    </source>
</reference>
<dbReference type="InterPro" id="IPR047114">
    <property type="entry name" value="YciF"/>
</dbReference>
<dbReference type="InterPro" id="IPR009078">
    <property type="entry name" value="Ferritin-like_SF"/>
</dbReference>
<gene>
    <name evidence="1" type="ORF">DOO78_18350</name>
</gene>
<accession>A0A327MBL6</accession>
<protein>
    <submittedName>
        <fullName evidence="1">Uncharacterized protein</fullName>
    </submittedName>
</protein>
<dbReference type="SUPFAM" id="SSF47240">
    <property type="entry name" value="Ferritin-like"/>
    <property type="match status" value="1"/>
</dbReference>
<dbReference type="EMBL" id="QLIX01000016">
    <property type="protein sequence ID" value="RAI57548.1"/>
    <property type="molecule type" value="Genomic_DNA"/>
</dbReference>
<comment type="caution">
    <text evidence="1">The sequence shown here is derived from an EMBL/GenBank/DDBJ whole genome shotgun (WGS) entry which is preliminary data.</text>
</comment>
<dbReference type="PANTHER" id="PTHR30565">
    <property type="entry name" value="PROTEIN YCIF"/>
    <property type="match status" value="1"/>
</dbReference>
<keyword evidence="2" id="KW-1185">Reference proteome</keyword>
<dbReference type="AlphaFoldDB" id="A0A327MBL6"/>
<dbReference type="OrthoDB" id="7273732at2"/>
<dbReference type="InterPro" id="IPR012347">
    <property type="entry name" value="Ferritin-like"/>
</dbReference>
<proteinExistence type="predicted"/>
<dbReference type="Pfam" id="PF05974">
    <property type="entry name" value="DUF892"/>
    <property type="match status" value="1"/>
</dbReference>
<evidence type="ECO:0000313" key="1">
    <source>
        <dbReference type="EMBL" id="RAI57548.1"/>
    </source>
</evidence>
<name>A0A327MBL6_9PROT</name>
<sequence length="169" mass="19020">MASSIQDIYLTGLRNAHALEAQADQLLSRQVERIENYPAMRQRLQQHIEETRRQSQRLEQILQAHGTSASTLKDLATGFMGNMAALAHVPMQDEILKNSFANYAFEHFEIASYKALIEMARMAGDTQAEPLLQDSLKEEEAMAEWAGQALPEVVRTYVQRETEGKTAGI</sequence>
<dbReference type="PANTHER" id="PTHR30565:SF9">
    <property type="entry name" value="PROTEIN YCIF"/>
    <property type="match status" value="1"/>
</dbReference>
<dbReference type="Gene3D" id="1.20.1260.10">
    <property type="match status" value="1"/>
</dbReference>
<dbReference type="InterPro" id="IPR010287">
    <property type="entry name" value="DUF892_YciF-like"/>
</dbReference>
<organism evidence="1 2">
    <name type="scientific">Roseicella frigidaeris</name>
    <dbReference type="NCBI Taxonomy" id="2230885"/>
    <lineage>
        <taxon>Bacteria</taxon>
        <taxon>Pseudomonadati</taxon>
        <taxon>Pseudomonadota</taxon>
        <taxon>Alphaproteobacteria</taxon>
        <taxon>Acetobacterales</taxon>
        <taxon>Roseomonadaceae</taxon>
        <taxon>Roseicella</taxon>
    </lineage>
</organism>
<evidence type="ECO:0000313" key="2">
    <source>
        <dbReference type="Proteomes" id="UP000249065"/>
    </source>
</evidence>